<dbReference type="Proteomes" id="UP000289738">
    <property type="component" value="Unassembled WGS sequence"/>
</dbReference>
<reference evidence="2 3" key="1">
    <citation type="submission" date="2019-01" db="EMBL/GenBank/DDBJ databases">
        <title>Sequencing of cultivated peanut Arachis hypogaea provides insights into genome evolution and oil improvement.</title>
        <authorList>
            <person name="Chen X."/>
        </authorList>
    </citation>
    <scope>NUCLEOTIDE SEQUENCE [LARGE SCALE GENOMIC DNA]</scope>
    <source>
        <strain evidence="3">cv. Fuhuasheng</strain>
        <tissue evidence="2">Leaves</tissue>
    </source>
</reference>
<organism evidence="2 3">
    <name type="scientific">Arachis hypogaea</name>
    <name type="common">Peanut</name>
    <dbReference type="NCBI Taxonomy" id="3818"/>
    <lineage>
        <taxon>Eukaryota</taxon>
        <taxon>Viridiplantae</taxon>
        <taxon>Streptophyta</taxon>
        <taxon>Embryophyta</taxon>
        <taxon>Tracheophyta</taxon>
        <taxon>Spermatophyta</taxon>
        <taxon>Magnoliopsida</taxon>
        <taxon>eudicotyledons</taxon>
        <taxon>Gunneridae</taxon>
        <taxon>Pentapetalae</taxon>
        <taxon>rosids</taxon>
        <taxon>fabids</taxon>
        <taxon>Fabales</taxon>
        <taxon>Fabaceae</taxon>
        <taxon>Papilionoideae</taxon>
        <taxon>50 kb inversion clade</taxon>
        <taxon>dalbergioids sensu lato</taxon>
        <taxon>Dalbergieae</taxon>
        <taxon>Pterocarpus clade</taxon>
        <taxon>Arachis</taxon>
    </lineage>
</organism>
<dbReference type="InterPro" id="IPR047138">
    <property type="entry name" value="RHPN1_2"/>
</dbReference>
<dbReference type="Pfam" id="PF03097">
    <property type="entry name" value="BRO1"/>
    <property type="match status" value="1"/>
</dbReference>
<evidence type="ECO:0000313" key="2">
    <source>
        <dbReference type="EMBL" id="RYQ79144.1"/>
    </source>
</evidence>
<feature type="domain" description="BRO1" evidence="1">
    <location>
        <begin position="12"/>
        <end position="105"/>
    </location>
</feature>
<dbReference type="InterPro" id="IPR038499">
    <property type="entry name" value="BRO1_sf"/>
</dbReference>
<dbReference type="STRING" id="3818.A0A444WNP9"/>
<name>A0A444WNP9_ARAHY</name>
<dbReference type="EMBL" id="SDMP01000026">
    <property type="protein sequence ID" value="RYQ79144.1"/>
    <property type="molecule type" value="Genomic_DNA"/>
</dbReference>
<accession>A0A444WNP9</accession>
<keyword evidence="3" id="KW-1185">Reference proteome</keyword>
<protein>
    <recommendedName>
        <fullName evidence="1">BRO1 domain-containing protein</fullName>
    </recommendedName>
</protein>
<proteinExistence type="predicted"/>
<dbReference type="GO" id="GO:0051497">
    <property type="term" value="P:negative regulation of stress fiber assembly"/>
    <property type="evidence" value="ECO:0007669"/>
    <property type="project" value="TreeGrafter"/>
</dbReference>
<gene>
    <name evidence="2" type="ORF">Ahy_Scaffold6g107847</name>
</gene>
<dbReference type="AlphaFoldDB" id="A0A444WNP9"/>
<dbReference type="InterPro" id="IPR004328">
    <property type="entry name" value="BRO1_dom"/>
</dbReference>
<evidence type="ECO:0000259" key="1">
    <source>
        <dbReference type="Pfam" id="PF03097"/>
    </source>
</evidence>
<dbReference type="PANTHER" id="PTHR23031:SF15">
    <property type="entry name" value="LD12055P"/>
    <property type="match status" value="1"/>
</dbReference>
<dbReference type="PANTHER" id="PTHR23031">
    <property type="entry name" value="RHOPHILIN"/>
    <property type="match status" value="1"/>
</dbReference>
<evidence type="ECO:0000313" key="3">
    <source>
        <dbReference type="Proteomes" id="UP000289738"/>
    </source>
</evidence>
<comment type="caution">
    <text evidence="2">The sequence shown here is derived from an EMBL/GenBank/DDBJ whole genome shotgun (WGS) entry which is preliminary data.</text>
</comment>
<sequence>MLREDLSLPLRRDCLICYFKCLCMIEPIFPMNASPNPPIFVWYNAINPQQDSSQHNIHLEKASVLFNLGALCTHIALSCDLTTIQGRRLAMDALNDALHWFYQLFASGTIDLSEHYIHMIKLQFHDLESKFRVPQPDKPSLSGYPISAYYPSTSGPPLAYDPSSDVTQQFVLGYYNAHSLLQGVCQAAPCLDLLSEVSPVKIKDGNLVANAATLEAPNLALENMSL</sequence>
<dbReference type="Gene3D" id="1.25.40.280">
    <property type="entry name" value="alix/aip1 like domains"/>
    <property type="match status" value="1"/>
</dbReference>